<evidence type="ECO:0000256" key="7">
    <source>
        <dbReference type="SAM" id="SignalP"/>
    </source>
</evidence>
<dbReference type="PANTHER" id="PTHR10161">
    <property type="entry name" value="TARTRATE-RESISTANT ACID PHOSPHATASE TYPE 5"/>
    <property type="match status" value="1"/>
</dbReference>
<evidence type="ECO:0000256" key="1">
    <source>
        <dbReference type="ARBA" id="ARBA00000032"/>
    </source>
</evidence>
<dbReference type="InterPro" id="IPR004843">
    <property type="entry name" value="Calcineurin-like_PHP"/>
</dbReference>
<dbReference type="EC" id="3.1.3.2" evidence="2 6"/>
<evidence type="ECO:0000256" key="6">
    <source>
        <dbReference type="PIRNR" id="PIRNR000898"/>
    </source>
</evidence>
<dbReference type="PANTHER" id="PTHR10161:SF14">
    <property type="entry name" value="TARTRATE-RESISTANT ACID PHOSPHATASE TYPE 5"/>
    <property type="match status" value="1"/>
</dbReference>
<evidence type="ECO:0000256" key="3">
    <source>
        <dbReference type="ARBA" id="ARBA00015822"/>
    </source>
</evidence>
<dbReference type="GeneID" id="100373632"/>
<keyword evidence="9" id="KW-1185">Reference proteome</keyword>
<keyword evidence="4 7" id="KW-0732">Signal</keyword>
<dbReference type="InterPro" id="IPR024927">
    <property type="entry name" value="Acid_PPase"/>
</dbReference>
<evidence type="ECO:0000313" key="10">
    <source>
        <dbReference type="RefSeq" id="XP_002738142.1"/>
    </source>
</evidence>
<dbReference type="PIRSF" id="PIRSF000898">
    <property type="entry name" value="Acid_Ptase_5"/>
    <property type="match status" value="1"/>
</dbReference>
<accession>A0ABM0GVE0</accession>
<dbReference type="InterPro" id="IPR029052">
    <property type="entry name" value="Metallo-depent_PP-like"/>
</dbReference>
<keyword evidence="5 6" id="KW-0378">Hydrolase</keyword>
<feature type="domain" description="Calcineurin-like phosphoesterase" evidence="8">
    <location>
        <begin position="64"/>
        <end position="249"/>
    </location>
</feature>
<dbReference type="Proteomes" id="UP000694865">
    <property type="component" value="Unplaced"/>
</dbReference>
<organism evidence="9 10">
    <name type="scientific">Saccoglossus kowalevskii</name>
    <name type="common">Acorn worm</name>
    <dbReference type="NCBI Taxonomy" id="10224"/>
    <lineage>
        <taxon>Eukaryota</taxon>
        <taxon>Metazoa</taxon>
        <taxon>Hemichordata</taxon>
        <taxon>Enteropneusta</taxon>
        <taxon>Harrimaniidae</taxon>
        <taxon>Saccoglossus</taxon>
    </lineage>
</organism>
<protein>
    <recommendedName>
        <fullName evidence="3 6">Tartrate-resistant acid phosphatase type 5</fullName>
        <ecNumber evidence="2 6">3.1.3.2</ecNumber>
    </recommendedName>
</protein>
<proteinExistence type="predicted"/>
<evidence type="ECO:0000313" key="9">
    <source>
        <dbReference type="Proteomes" id="UP000694865"/>
    </source>
</evidence>
<evidence type="ECO:0000256" key="2">
    <source>
        <dbReference type="ARBA" id="ARBA00012646"/>
    </source>
</evidence>
<dbReference type="SUPFAM" id="SSF56300">
    <property type="entry name" value="Metallo-dependent phosphatases"/>
    <property type="match status" value="1"/>
</dbReference>
<sequence>MGMCLLLYICSVVLTCNLVQGDTDFKPNPNSLRFTMLADWGGMPDSPYRTPIEMAVGSAMGAIADTYGSQFTLALGDNFYYDGVQNVDDPRFKNTFENVFVSKSLQNPWYFIAGNHDHNGNISAQIDYSKISPRWNFPDTNYSKVFSIGNSTKTLLVVMIDTIIICGNTDDAITGSKLDGPVDPAAAQAQLQWIDDTLRKSNDTYIIVSGHYPVWSIAEHGPTECLLQQLKPMLEKYMVTAYCSGHDHSLQHIKGNDSVNYFVVGSGAIVDPSTNHTDAIPRGSLQFHYADPNSLGGFAFVEMTHQSAVFTFIDATAHKDLYQTTLYPRKR</sequence>
<dbReference type="Pfam" id="PF00149">
    <property type="entry name" value="Metallophos"/>
    <property type="match status" value="1"/>
</dbReference>
<dbReference type="InterPro" id="IPR051558">
    <property type="entry name" value="Metallophosphoesterase_PAP"/>
</dbReference>
<dbReference type="Gene3D" id="3.60.21.10">
    <property type="match status" value="1"/>
</dbReference>
<evidence type="ECO:0000259" key="8">
    <source>
        <dbReference type="Pfam" id="PF00149"/>
    </source>
</evidence>
<dbReference type="CDD" id="cd07378">
    <property type="entry name" value="MPP_ACP5"/>
    <property type="match status" value="1"/>
</dbReference>
<feature type="signal peptide" evidence="7">
    <location>
        <begin position="1"/>
        <end position="21"/>
    </location>
</feature>
<dbReference type="RefSeq" id="XP_002738142.1">
    <property type="nucleotide sequence ID" value="XM_002738096.2"/>
</dbReference>
<gene>
    <name evidence="10" type="primary">LOC100373632</name>
</gene>
<reference evidence="10" key="1">
    <citation type="submission" date="2025-08" db="UniProtKB">
        <authorList>
            <consortium name="RefSeq"/>
        </authorList>
    </citation>
    <scope>IDENTIFICATION</scope>
    <source>
        <tissue evidence="10">Testes</tissue>
    </source>
</reference>
<name>A0ABM0GVE0_SACKO</name>
<evidence type="ECO:0000256" key="5">
    <source>
        <dbReference type="ARBA" id="ARBA00022801"/>
    </source>
</evidence>
<keyword evidence="6" id="KW-0408">Iron</keyword>
<evidence type="ECO:0000256" key="4">
    <source>
        <dbReference type="ARBA" id="ARBA00022729"/>
    </source>
</evidence>
<feature type="chain" id="PRO_5045862578" description="Tartrate-resistant acid phosphatase type 5" evidence="7">
    <location>
        <begin position="22"/>
        <end position="331"/>
    </location>
</feature>
<comment type="catalytic activity">
    <reaction evidence="1 6">
        <text>a phosphate monoester + H2O = an alcohol + phosphate</text>
        <dbReference type="Rhea" id="RHEA:15017"/>
        <dbReference type="ChEBI" id="CHEBI:15377"/>
        <dbReference type="ChEBI" id="CHEBI:30879"/>
        <dbReference type="ChEBI" id="CHEBI:43474"/>
        <dbReference type="ChEBI" id="CHEBI:67140"/>
        <dbReference type="EC" id="3.1.3.2"/>
    </reaction>
</comment>